<reference evidence="2 3" key="1">
    <citation type="journal article" date="2014" name="PLoS Genet.">
        <title>The Genome of Spironucleus salmonicida Highlights a Fish Pathogen Adapted to Fluctuating Environments.</title>
        <authorList>
            <person name="Xu F."/>
            <person name="Jerlstrom-Hultqvist J."/>
            <person name="Einarsson E."/>
            <person name="Astvaldsson A."/>
            <person name="Svard S.G."/>
            <person name="Andersson J.O."/>
        </authorList>
    </citation>
    <scope>NUCLEOTIDE SEQUENCE</scope>
    <source>
        <strain evidence="3">ATCC 50377</strain>
    </source>
</reference>
<evidence type="ECO:0000313" key="3">
    <source>
        <dbReference type="EMBL" id="KAH0571064.1"/>
    </source>
</evidence>
<dbReference type="AlphaFoldDB" id="V6LRC9"/>
<reference evidence="3" key="2">
    <citation type="submission" date="2020-12" db="EMBL/GenBank/DDBJ databases">
        <title>New Spironucleus salmonicida genome in near-complete chromosomes.</title>
        <authorList>
            <person name="Xu F."/>
            <person name="Kurt Z."/>
            <person name="Jimenez-Gonzalez A."/>
            <person name="Astvaldsson A."/>
            <person name="Andersson J.O."/>
            <person name="Svard S.G."/>
        </authorList>
    </citation>
    <scope>NUCLEOTIDE SEQUENCE</scope>
    <source>
        <strain evidence="3">ATCC 50377</strain>
    </source>
</reference>
<name>V6LRC9_9EUKA</name>
<dbReference type="VEuPathDB" id="GiardiaDB:SS50377_27359"/>
<dbReference type="EMBL" id="AUWU02000007">
    <property type="protein sequence ID" value="KAH0571064.1"/>
    <property type="molecule type" value="Genomic_DNA"/>
</dbReference>
<keyword evidence="4" id="KW-1185">Reference proteome</keyword>
<evidence type="ECO:0000313" key="4">
    <source>
        <dbReference type="Proteomes" id="UP000018208"/>
    </source>
</evidence>
<evidence type="ECO:0000256" key="1">
    <source>
        <dbReference type="SAM" id="Coils"/>
    </source>
</evidence>
<dbReference type="EMBL" id="KI546139">
    <property type="protein sequence ID" value="EST43339.1"/>
    <property type="molecule type" value="Genomic_DNA"/>
</dbReference>
<feature type="coiled-coil region" evidence="1">
    <location>
        <begin position="53"/>
        <end position="87"/>
    </location>
</feature>
<organism evidence="2">
    <name type="scientific">Spironucleus salmonicida</name>
    <dbReference type="NCBI Taxonomy" id="348837"/>
    <lineage>
        <taxon>Eukaryota</taxon>
        <taxon>Metamonada</taxon>
        <taxon>Diplomonadida</taxon>
        <taxon>Hexamitidae</taxon>
        <taxon>Hexamitinae</taxon>
        <taxon>Spironucleus</taxon>
    </lineage>
</organism>
<evidence type="ECO:0000313" key="2">
    <source>
        <dbReference type="EMBL" id="EST43339.1"/>
    </source>
</evidence>
<accession>V6LRC9</accession>
<keyword evidence="1" id="KW-0175">Coiled coil</keyword>
<proteinExistence type="predicted"/>
<dbReference type="Proteomes" id="UP000018208">
    <property type="component" value="Unassembled WGS sequence"/>
</dbReference>
<protein>
    <submittedName>
        <fullName evidence="2">Uncharacterized protein</fullName>
    </submittedName>
</protein>
<sequence>MQQITDGLYSSASIAEIHQKAEKILAENSNYYQQISREIQNTKSVLQSSAAPLQTLRNQLQQATSHAEFQQKTYQNLSRKLAVFNENFAAKRAVLVQEIIRSRASKSRDTFMNFPSFTDVCGAAKVALQTFQQAATDATLHAQLALNQTVILTYINANWESVEILRRLGVRSHRKFAVLAQIANGSDLHAPPSIFRAQLRANFVKNWLVKTLRAGAFGSLLEVQNCVLEMLREEIADLDADSDVYDVCVGLDAEIDEILAEKVLEKLQIELVENDDFQDVFDALASLIAQSTQQSIDCEVENQLRIALAQLDGAQSFQLRALQPYCDIGTSKAEMESLYQLKMHLSGFVKNALFGFDEQFVKKAQIGDLVQNSLLERLKNSAEQHISDSLVASVYSIFLAQQILQITLTNQLFSSFREGVNWKLGNAKILESMCGHIIIMDGKFTSKGTRKTAEIIGNQFKNEQFLYEKSEDLAGVQALISELSPLATVQCDVSSGSTQQQQIFRAYGMLVQSAFAEVTEVSVEIVAWIIALVGVFREIHFNQSLPELNQCIFDLSQKFEQRVQLEDVVKYLRQIE</sequence>
<gene>
    <name evidence="2" type="ORF">SS50377_17017</name>
    <name evidence="3" type="ORF">SS50377_27359</name>
</gene>